<dbReference type="CDD" id="cd05263">
    <property type="entry name" value="MupV_like_SDR_e"/>
    <property type="match status" value="1"/>
</dbReference>
<dbReference type="InterPro" id="IPR036291">
    <property type="entry name" value="NAD(P)-bd_dom_sf"/>
</dbReference>
<reference evidence="3" key="2">
    <citation type="submission" date="2006-01" db="EMBL/GenBank/DDBJ databases">
        <authorList>
            <person name="Genoscope"/>
        </authorList>
    </citation>
    <scope>NUCLEOTIDE SEQUENCE</scope>
</reference>
<dbReference type="Pfam" id="PF07993">
    <property type="entry name" value="NAD_binding_4"/>
    <property type="match status" value="1"/>
</dbReference>
<proteinExistence type="predicted"/>
<gene>
    <name evidence="3" type="ORF">kustb0230</name>
</gene>
<dbReference type="EMBL" id="CT573074">
    <property type="protein sequence ID" value="CAJ70975.1"/>
    <property type="molecule type" value="Genomic_DNA"/>
</dbReference>
<dbReference type="GO" id="GO:0080019">
    <property type="term" value="F:alcohol-forming very long-chain fatty acyl-CoA reductase activity"/>
    <property type="evidence" value="ECO:0007669"/>
    <property type="project" value="InterPro"/>
</dbReference>
<dbReference type="InterPro" id="IPR013120">
    <property type="entry name" value="FAR_NAD-bd"/>
</dbReference>
<dbReference type="Gene3D" id="3.40.50.720">
    <property type="entry name" value="NAD(P)-binding Rossmann-like Domain"/>
    <property type="match status" value="1"/>
</dbReference>
<feature type="compositionally biased region" description="Polar residues" evidence="1">
    <location>
        <begin position="415"/>
        <end position="424"/>
    </location>
</feature>
<dbReference type="PROSITE" id="PS51257">
    <property type="entry name" value="PROKAR_LIPOPROTEIN"/>
    <property type="match status" value="1"/>
</dbReference>
<protein>
    <recommendedName>
        <fullName evidence="2">Thioester reductase (TE) domain-containing protein</fullName>
    </recommendedName>
</protein>
<dbReference type="SUPFAM" id="SSF51735">
    <property type="entry name" value="NAD(P)-binding Rossmann-fold domains"/>
    <property type="match status" value="1"/>
</dbReference>
<dbReference type="PANTHER" id="PTHR11011">
    <property type="entry name" value="MALE STERILITY PROTEIN 2-RELATED"/>
    <property type="match status" value="1"/>
</dbReference>
<sequence>MKIIPLVKTMRMKTLLITGATGFLGGCLASKYLEEGYRLRIIARNLRGLPLKEKMDKIFPDKTTEERNAFSDRIELLEGDISTENLGLSEADYLRLAGTVDMVVHCAAATKFENDANDILTQTNIYGSLHVAGFCARKKVKRFHYVSTAYVAGNRRGIVFEHELEKGQKFNNNYEQSKYEAERRISSLAKQQGIPLTVYRPSIIAGDSITGYTKNYDNIYAFCRELVCLNDYETRRKSGNDSLIQGRHEVRPVSLRIPGDKHSTINLIPIDYATNAIFHISKQEEAAGKIFHIVNPTPPTIEEIAEWLKVATGIYRVRVVPQHEFSASAPNALEKSFFRRNKAFQPYMFGEACFDSANTRAFLAGANIDCPLITQEFISRSIQYAIQTKWGKKGADREYREREYEVEGTGDHQKTGNNSLVSNI</sequence>
<reference evidence="3" key="1">
    <citation type="journal article" date="2006" name="Nature">
        <title>Deciphering the evolution and metabolism of an anammox bacterium from a community genome.</title>
        <authorList>
            <person name="Strous M."/>
            <person name="Pelletier E."/>
            <person name="Mangenot S."/>
            <person name="Rattei T."/>
            <person name="Lehner A."/>
            <person name="Taylor M.W."/>
            <person name="Horn M."/>
            <person name="Daims H."/>
            <person name="Bartol-Mavel D."/>
            <person name="Wincker P."/>
            <person name="Barbe V."/>
            <person name="Fonknechten N."/>
            <person name="Vallenet D."/>
            <person name="Segurens B."/>
            <person name="Schenowitz-Truong C."/>
            <person name="Medigue C."/>
            <person name="Collingro A."/>
            <person name="Snel B."/>
            <person name="Dutilh B.E."/>
            <person name="OpDenCamp H.J.M."/>
            <person name="vanDerDrift C."/>
            <person name="Cirpus I."/>
            <person name="vanDePas-Schoonen K.T."/>
            <person name="Harhangi H.R."/>
            <person name="vanNiftrik L."/>
            <person name="Schmid M."/>
            <person name="Keltjens J."/>
            <person name="vanDeVossenberg J."/>
            <person name="Kartal B."/>
            <person name="Meier H."/>
            <person name="Frishman D."/>
            <person name="Huynen M.A."/>
            <person name="Mewes H."/>
            <person name="Weissenbach J."/>
            <person name="Jetten M.S.M."/>
            <person name="Wagner M."/>
            <person name="LePaslier D."/>
        </authorList>
    </citation>
    <scope>NUCLEOTIDE SEQUENCE</scope>
</reference>
<feature type="compositionally biased region" description="Basic and acidic residues" evidence="1">
    <location>
        <begin position="404"/>
        <end position="414"/>
    </location>
</feature>
<evidence type="ECO:0000259" key="2">
    <source>
        <dbReference type="Pfam" id="PF07993"/>
    </source>
</evidence>
<organism evidence="3">
    <name type="scientific">Kuenenia stuttgartiensis</name>
    <dbReference type="NCBI Taxonomy" id="174633"/>
    <lineage>
        <taxon>Bacteria</taxon>
        <taxon>Pseudomonadati</taxon>
        <taxon>Planctomycetota</taxon>
        <taxon>Candidatus Brocadiia</taxon>
        <taxon>Candidatus Brocadiales</taxon>
        <taxon>Candidatus Brocadiaceae</taxon>
        <taxon>Candidatus Kuenenia</taxon>
    </lineage>
</organism>
<name>Q1PUS8_KUEST</name>
<dbReference type="GO" id="GO:0035336">
    <property type="term" value="P:long-chain fatty-acyl-CoA metabolic process"/>
    <property type="evidence" value="ECO:0007669"/>
    <property type="project" value="TreeGrafter"/>
</dbReference>
<evidence type="ECO:0000256" key="1">
    <source>
        <dbReference type="SAM" id="MobiDB-lite"/>
    </source>
</evidence>
<dbReference type="InterPro" id="IPR026055">
    <property type="entry name" value="FAR"/>
</dbReference>
<feature type="region of interest" description="Disordered" evidence="1">
    <location>
        <begin position="404"/>
        <end position="424"/>
    </location>
</feature>
<feature type="domain" description="Thioester reductase (TE)" evidence="2">
    <location>
        <begin position="17"/>
        <end position="277"/>
    </location>
</feature>
<evidence type="ECO:0000313" key="3">
    <source>
        <dbReference type="EMBL" id="CAJ70975.1"/>
    </source>
</evidence>
<accession>Q1PUS8</accession>
<dbReference type="AlphaFoldDB" id="Q1PUS8"/>